<dbReference type="AlphaFoldDB" id="A0A7L1Z6D6"/>
<name>A0A7L1Z6D6_9PASS</name>
<dbReference type="InterPro" id="IPR013087">
    <property type="entry name" value="Znf_C2H2_type"/>
</dbReference>
<evidence type="ECO:0000313" key="9">
    <source>
        <dbReference type="EMBL" id="NXP28794.1"/>
    </source>
</evidence>
<dbReference type="Gene3D" id="3.30.160.60">
    <property type="entry name" value="Classic Zinc Finger"/>
    <property type="match status" value="1"/>
</dbReference>
<dbReference type="Proteomes" id="UP000580825">
    <property type="component" value="Unassembled WGS sequence"/>
</dbReference>
<keyword evidence="6" id="KW-0539">Nucleus</keyword>
<evidence type="ECO:0000313" key="10">
    <source>
        <dbReference type="Proteomes" id="UP000580825"/>
    </source>
</evidence>
<dbReference type="PROSITE" id="PS00028">
    <property type="entry name" value="ZINC_FINGER_C2H2_1"/>
    <property type="match status" value="1"/>
</dbReference>
<feature type="domain" description="C2H2-type" evidence="8">
    <location>
        <begin position="21"/>
        <end position="48"/>
    </location>
</feature>
<dbReference type="InterPro" id="IPR036236">
    <property type="entry name" value="Znf_C2H2_sf"/>
</dbReference>
<comment type="caution">
    <text evidence="9">The sequence shown here is derived from an EMBL/GenBank/DDBJ whole genome shotgun (WGS) entry which is preliminary data.</text>
</comment>
<evidence type="ECO:0000256" key="1">
    <source>
        <dbReference type="ARBA" id="ARBA00004123"/>
    </source>
</evidence>
<evidence type="ECO:0000256" key="4">
    <source>
        <dbReference type="ARBA" id="ARBA00022771"/>
    </source>
</evidence>
<dbReference type="PANTHER" id="PTHR23226">
    <property type="entry name" value="ZINC FINGER AND SCAN DOMAIN-CONTAINING"/>
    <property type="match status" value="1"/>
</dbReference>
<dbReference type="PANTHER" id="PTHR23226:SF416">
    <property type="entry name" value="FI01424P"/>
    <property type="match status" value="1"/>
</dbReference>
<reference evidence="9 10" key="1">
    <citation type="submission" date="2019-09" db="EMBL/GenBank/DDBJ databases">
        <title>Bird 10,000 Genomes (B10K) Project - Family phase.</title>
        <authorList>
            <person name="Zhang G."/>
        </authorList>
    </citation>
    <scope>NUCLEOTIDE SEQUENCE [LARGE SCALE GENOMIC DNA]</scope>
    <source>
        <strain evidence="9">B10K-DU-002-46</strain>
        <tissue evidence="9">Muscle</tissue>
    </source>
</reference>
<proteinExistence type="predicted"/>
<dbReference type="EMBL" id="VXBX01009055">
    <property type="protein sequence ID" value="NXP28794.1"/>
    <property type="molecule type" value="Genomic_DNA"/>
</dbReference>
<feature type="non-terminal residue" evidence="9">
    <location>
        <position position="1"/>
    </location>
</feature>
<dbReference type="SUPFAM" id="SSF57667">
    <property type="entry name" value="beta-beta-alpha zinc fingers"/>
    <property type="match status" value="1"/>
</dbReference>
<sequence>SFSQSSALVGEQQLQSREKHYKCLECGMSFSNCSNLLSHQQIHTRERPYKCGE</sequence>
<gene>
    <name evidence="9" type="primary">Zscan20_4</name>
    <name evidence="9" type="ORF">SCYSUP_R06817</name>
</gene>
<feature type="non-terminal residue" evidence="9">
    <location>
        <position position="53"/>
    </location>
</feature>
<dbReference type="FunFam" id="3.30.160.60:FF:000389">
    <property type="entry name" value="Zinc finger protein"/>
    <property type="match status" value="1"/>
</dbReference>
<dbReference type="SMART" id="SM00355">
    <property type="entry name" value="ZnF_C2H2"/>
    <property type="match status" value="1"/>
</dbReference>
<dbReference type="GO" id="GO:0000978">
    <property type="term" value="F:RNA polymerase II cis-regulatory region sequence-specific DNA binding"/>
    <property type="evidence" value="ECO:0007669"/>
    <property type="project" value="TreeGrafter"/>
</dbReference>
<organism evidence="9 10">
    <name type="scientific">Scytalopus superciliaris</name>
    <dbReference type="NCBI Taxonomy" id="312124"/>
    <lineage>
        <taxon>Eukaryota</taxon>
        <taxon>Metazoa</taxon>
        <taxon>Chordata</taxon>
        <taxon>Craniata</taxon>
        <taxon>Vertebrata</taxon>
        <taxon>Euteleostomi</taxon>
        <taxon>Archelosauria</taxon>
        <taxon>Archosauria</taxon>
        <taxon>Dinosauria</taxon>
        <taxon>Saurischia</taxon>
        <taxon>Theropoda</taxon>
        <taxon>Coelurosauria</taxon>
        <taxon>Aves</taxon>
        <taxon>Neognathae</taxon>
        <taxon>Neoaves</taxon>
        <taxon>Telluraves</taxon>
        <taxon>Australaves</taxon>
        <taxon>Passeriformes</taxon>
        <taxon>Rhinocryptidae</taxon>
        <taxon>Scytalopus</taxon>
    </lineage>
</organism>
<protein>
    <submittedName>
        <fullName evidence="9">ZSC20 protein</fullName>
    </submittedName>
</protein>
<comment type="subcellular location">
    <subcellularLocation>
        <location evidence="1">Nucleus</location>
    </subcellularLocation>
</comment>
<keyword evidence="2" id="KW-0479">Metal-binding</keyword>
<keyword evidence="5" id="KW-0862">Zinc</keyword>
<evidence type="ECO:0000256" key="3">
    <source>
        <dbReference type="ARBA" id="ARBA00022737"/>
    </source>
</evidence>
<evidence type="ECO:0000256" key="5">
    <source>
        <dbReference type="ARBA" id="ARBA00022833"/>
    </source>
</evidence>
<dbReference type="Pfam" id="PF00096">
    <property type="entry name" value="zf-C2H2"/>
    <property type="match status" value="1"/>
</dbReference>
<keyword evidence="3" id="KW-0677">Repeat</keyword>
<keyword evidence="4 7" id="KW-0863">Zinc-finger</keyword>
<dbReference type="GO" id="GO:0005634">
    <property type="term" value="C:nucleus"/>
    <property type="evidence" value="ECO:0007669"/>
    <property type="project" value="UniProtKB-SubCell"/>
</dbReference>
<evidence type="ECO:0000259" key="8">
    <source>
        <dbReference type="PROSITE" id="PS50157"/>
    </source>
</evidence>
<evidence type="ECO:0000256" key="7">
    <source>
        <dbReference type="PROSITE-ProRule" id="PRU00042"/>
    </source>
</evidence>
<keyword evidence="10" id="KW-1185">Reference proteome</keyword>
<evidence type="ECO:0000256" key="6">
    <source>
        <dbReference type="ARBA" id="ARBA00023242"/>
    </source>
</evidence>
<dbReference type="PROSITE" id="PS50157">
    <property type="entry name" value="ZINC_FINGER_C2H2_2"/>
    <property type="match status" value="1"/>
</dbReference>
<evidence type="ECO:0000256" key="2">
    <source>
        <dbReference type="ARBA" id="ARBA00022723"/>
    </source>
</evidence>
<accession>A0A7L1Z6D6</accession>
<dbReference type="GO" id="GO:0008270">
    <property type="term" value="F:zinc ion binding"/>
    <property type="evidence" value="ECO:0007669"/>
    <property type="project" value="UniProtKB-KW"/>
</dbReference>
<dbReference type="GO" id="GO:0000981">
    <property type="term" value="F:DNA-binding transcription factor activity, RNA polymerase II-specific"/>
    <property type="evidence" value="ECO:0007669"/>
    <property type="project" value="TreeGrafter"/>
</dbReference>